<evidence type="ECO:0000313" key="2">
    <source>
        <dbReference type="Proteomes" id="UP000310017"/>
    </source>
</evidence>
<protein>
    <submittedName>
        <fullName evidence="1">Uncharacterized protein</fullName>
    </submittedName>
</protein>
<keyword evidence="2" id="KW-1185">Reference proteome</keyword>
<sequence length="496" mass="58405">MRSLVAIIDSFSEEEKQEFLLLQRRKNRRTDAKNEKLLRLLDTGIQDDLDIKLYGKPAKNAFHALCKRLQDNLIDFVANRSFSEETSEEMDILKLVLASRIFFEKKKYKVGIKTLDKAEKIAKQSDVYSILNEIYHTKIQYAHLNIAWSLPDVIQDSEANMKSYQRDFQLNRAYALIKAELKNPDRKKSVKTVMEEVFLSLNIQIDETLTFKSLFQLMEITATSAKLQNDYYTISPMMTTIYTIVGKKGILKNKHRYYYLNILNLLAITHFRNKRFRDSMQIAAQMEREMDADNGTYRKRFHEKLCIIKALNLNYTGDYVKALELLQGYHNDSLDIKLILPMCLMQQSKFSEAYQSLLLLNHSDDWYEKKMGLLWVLKKNIIEILLLIELDKQDLVFLRLERFNRRFAKKIRNMGEQRVLTFMELVTQYYEMPREVISSAFSDQVQRSFHWLGAAQEDIFVMSFYAWLKAKMENKNLYTTTLELVGQPMDAIEGAN</sequence>
<accession>A0A5B7SWR0</accession>
<organism evidence="1 2">
    <name type="scientific">Aggregatimonas sangjinii</name>
    <dbReference type="NCBI Taxonomy" id="2583587"/>
    <lineage>
        <taxon>Bacteria</taxon>
        <taxon>Pseudomonadati</taxon>
        <taxon>Bacteroidota</taxon>
        <taxon>Flavobacteriia</taxon>
        <taxon>Flavobacteriales</taxon>
        <taxon>Flavobacteriaceae</taxon>
        <taxon>Aggregatimonas</taxon>
    </lineage>
</organism>
<evidence type="ECO:0000313" key="1">
    <source>
        <dbReference type="EMBL" id="QCX01623.1"/>
    </source>
</evidence>
<dbReference type="RefSeq" id="WP_138853960.1">
    <property type="nucleotide sequence ID" value="NZ_CP040710.1"/>
</dbReference>
<dbReference type="EMBL" id="CP040710">
    <property type="protein sequence ID" value="QCX01623.1"/>
    <property type="molecule type" value="Genomic_DNA"/>
</dbReference>
<dbReference type="AlphaFoldDB" id="A0A5B7SWR0"/>
<reference evidence="1 2" key="1">
    <citation type="submission" date="2019-05" db="EMBL/GenBank/DDBJ databases">
        <title>Genome sequencing of F202Z8.</title>
        <authorList>
            <person name="Kwon Y.M."/>
        </authorList>
    </citation>
    <scope>NUCLEOTIDE SEQUENCE [LARGE SCALE GENOMIC DNA]</scope>
    <source>
        <strain evidence="1 2">F202Z8</strain>
    </source>
</reference>
<gene>
    <name evidence="1" type="ORF">FGM00_16445</name>
</gene>
<dbReference type="Proteomes" id="UP000310017">
    <property type="component" value="Chromosome"/>
</dbReference>
<dbReference type="KEGG" id="asag:FGM00_16445"/>
<dbReference type="OrthoDB" id="732094at2"/>
<name>A0A5B7SWR0_9FLAO</name>
<proteinExistence type="predicted"/>